<feature type="binding site" evidence="13">
    <location>
        <position position="335"/>
    </location>
    <ligand>
        <name>Zn(2+)</name>
        <dbReference type="ChEBI" id="CHEBI:29105"/>
        <note>catalytic</note>
    </ligand>
</feature>
<keyword evidence="10 13" id="KW-0648">Protein biosynthesis</keyword>
<dbReference type="RefSeq" id="WP_127017027.1">
    <property type="nucleotide sequence ID" value="NZ_CP016379.1"/>
</dbReference>
<dbReference type="GO" id="GO:0006435">
    <property type="term" value="P:threonyl-tRNA aminoacylation"/>
    <property type="evidence" value="ECO:0007669"/>
    <property type="project" value="UniProtKB-UniRule"/>
</dbReference>
<comment type="subunit">
    <text evidence="13">Homodimer.</text>
</comment>
<dbReference type="PROSITE" id="PS50862">
    <property type="entry name" value="AA_TRNA_LIGASE_II"/>
    <property type="match status" value="1"/>
</dbReference>
<evidence type="ECO:0000256" key="11">
    <source>
        <dbReference type="ARBA" id="ARBA00023146"/>
    </source>
</evidence>
<keyword evidence="3 13" id="KW-0820">tRNA-binding</keyword>
<dbReference type="NCBIfam" id="TIGR00418">
    <property type="entry name" value="thrS"/>
    <property type="match status" value="1"/>
</dbReference>
<feature type="binding site" evidence="13">
    <location>
        <position position="386"/>
    </location>
    <ligand>
        <name>Zn(2+)</name>
        <dbReference type="ChEBI" id="CHEBI:29105"/>
        <note>catalytic</note>
    </ligand>
</feature>
<dbReference type="Gene3D" id="3.10.20.30">
    <property type="match status" value="1"/>
</dbReference>
<dbReference type="InterPro" id="IPR012675">
    <property type="entry name" value="Beta-grasp_dom_sf"/>
</dbReference>
<dbReference type="InterPro" id="IPR012676">
    <property type="entry name" value="TGS-like"/>
</dbReference>
<dbReference type="InterPro" id="IPR004095">
    <property type="entry name" value="TGS"/>
</dbReference>
<dbReference type="InterPro" id="IPR002314">
    <property type="entry name" value="aa-tRNA-synt_IIb"/>
</dbReference>
<gene>
    <name evidence="13" type="primary">thrS</name>
    <name evidence="16" type="ORF">BBF96_09950</name>
</gene>
<evidence type="ECO:0000256" key="12">
    <source>
        <dbReference type="ARBA" id="ARBA00049515"/>
    </source>
</evidence>
<keyword evidence="9 13" id="KW-0694">RNA-binding</keyword>
<dbReference type="InterPro" id="IPR036621">
    <property type="entry name" value="Anticodon-bd_dom_sf"/>
</dbReference>
<evidence type="ECO:0000256" key="4">
    <source>
        <dbReference type="ARBA" id="ARBA00022598"/>
    </source>
</evidence>
<evidence type="ECO:0000256" key="2">
    <source>
        <dbReference type="ARBA" id="ARBA00022490"/>
    </source>
</evidence>
<keyword evidence="8 13" id="KW-0067">ATP-binding</keyword>
<feature type="binding site" evidence="13">
    <location>
        <position position="511"/>
    </location>
    <ligand>
        <name>Zn(2+)</name>
        <dbReference type="ChEBI" id="CHEBI:29105"/>
        <note>catalytic</note>
    </ligand>
</feature>
<comment type="caution">
    <text evidence="13">Lacks conserved residue(s) required for the propagation of feature annotation.</text>
</comment>
<dbReference type="GO" id="GO:0046872">
    <property type="term" value="F:metal ion binding"/>
    <property type="evidence" value="ECO:0007669"/>
    <property type="project" value="UniProtKB-KW"/>
</dbReference>
<dbReference type="InterPro" id="IPR033728">
    <property type="entry name" value="ThrRS_core"/>
</dbReference>
<dbReference type="GO" id="GO:0140096">
    <property type="term" value="F:catalytic activity, acting on a protein"/>
    <property type="evidence" value="ECO:0007669"/>
    <property type="project" value="UniProtKB-ARBA"/>
</dbReference>
<dbReference type="InterPro" id="IPR045864">
    <property type="entry name" value="aa-tRNA-synth_II/BPL/LPL"/>
</dbReference>
<evidence type="ECO:0000256" key="6">
    <source>
        <dbReference type="ARBA" id="ARBA00022741"/>
    </source>
</evidence>
<comment type="subcellular location">
    <subcellularLocation>
        <location evidence="13">Cytoplasm</location>
    </subcellularLocation>
</comment>
<evidence type="ECO:0000259" key="14">
    <source>
        <dbReference type="PROSITE" id="PS50862"/>
    </source>
</evidence>
<name>A0A3Q9HR97_9FIRM</name>
<dbReference type="Gene3D" id="3.30.54.20">
    <property type="match status" value="1"/>
</dbReference>
<evidence type="ECO:0000256" key="7">
    <source>
        <dbReference type="ARBA" id="ARBA00022833"/>
    </source>
</evidence>
<dbReference type="PRINTS" id="PR01047">
    <property type="entry name" value="TRNASYNTHTHR"/>
</dbReference>
<dbReference type="GO" id="GO:0016740">
    <property type="term" value="F:transferase activity"/>
    <property type="evidence" value="ECO:0007669"/>
    <property type="project" value="UniProtKB-ARBA"/>
</dbReference>
<dbReference type="CDD" id="cd00860">
    <property type="entry name" value="ThrRS_anticodon"/>
    <property type="match status" value="1"/>
</dbReference>
<evidence type="ECO:0000256" key="9">
    <source>
        <dbReference type="ARBA" id="ARBA00022884"/>
    </source>
</evidence>
<sequence>MKEVKVILPDGSERRFKSGITVKDVAFDIGPRLGKAAVAGKVNGQLVDLDFPIESDVNLEIITLDSEEGLEIYRHSAAHIMAQAVKRVYGKDVKLAIGPAIEDGFYYDFDLEERISPEDLEKIEAEMKKIIKEDLKFKRFELPRNEALAKLKEMGEDYKVELVEELKDETVSFYEQGEFVDLCRGPHLPSTGYLKAFKLMSVAGAYWRGDEKNPMLQRIYGTAFPKVKELEQYLHRLEEAKKRDHRKIGRELELFSLSEYAPGFPFILPKGMVIINELINFWREEHQKAGYQEIRTPLIMNEELWKQSGHYEHYKENMYFTEIDDQGYAVKPMNCPGGVLVYKFKKHSYREFPIRTAELGLVHRHELSGTLHGLMRVRAFTQDDAHIFMTPDQIKDELINVINLIDRIYSVFGFKYHVELSTKPEKAMGSDEIWEKAISALKGALEALNLDYKINEGDGAFYGPKIDFHLEDCLGRTWQCGTIQLDFLMPERFDLTYVGPDGEEHRPVMIHRVVYGSLERFLGVLIEHYAGAFPVWLAPIQVEVIPVMDNHLEYAYQVEKKLSEAGIRVEVDSRSEKVGYKIRSAQLNQVPYMLIVGDREIEDGTVSVRERRKGDLGSFKVEEFIEQILNEIKEKK</sequence>
<dbReference type="FunFam" id="3.30.980.10:FF:000005">
    <property type="entry name" value="Threonyl-tRNA synthetase, mitochondrial"/>
    <property type="match status" value="1"/>
</dbReference>
<dbReference type="GO" id="GO:0004829">
    <property type="term" value="F:threonine-tRNA ligase activity"/>
    <property type="evidence" value="ECO:0007669"/>
    <property type="project" value="UniProtKB-UniRule"/>
</dbReference>
<organism evidence="16 17">
    <name type="scientific">Anoxybacter fermentans</name>
    <dbReference type="NCBI Taxonomy" id="1323375"/>
    <lineage>
        <taxon>Bacteria</taxon>
        <taxon>Bacillati</taxon>
        <taxon>Bacillota</taxon>
        <taxon>Clostridia</taxon>
        <taxon>Halanaerobiales</taxon>
        <taxon>Anoxybacter</taxon>
    </lineage>
</organism>
<keyword evidence="4 13" id="KW-0436">Ligase</keyword>
<keyword evidence="7 13" id="KW-0862">Zinc</keyword>
<proteinExistence type="inferred from homology"/>
<dbReference type="SUPFAM" id="SSF55186">
    <property type="entry name" value="ThrRS/AlaRS common domain"/>
    <property type="match status" value="1"/>
</dbReference>
<dbReference type="HAMAP" id="MF_00184">
    <property type="entry name" value="Thr_tRNA_synth"/>
    <property type="match status" value="1"/>
</dbReference>
<dbReference type="Gene3D" id="3.40.50.800">
    <property type="entry name" value="Anticodon-binding domain"/>
    <property type="match status" value="1"/>
</dbReference>
<feature type="domain" description="TGS" evidence="15">
    <location>
        <begin position="1"/>
        <end position="63"/>
    </location>
</feature>
<dbReference type="Pfam" id="PF02824">
    <property type="entry name" value="TGS"/>
    <property type="match status" value="1"/>
</dbReference>
<evidence type="ECO:0000256" key="13">
    <source>
        <dbReference type="HAMAP-Rule" id="MF_00184"/>
    </source>
</evidence>
<dbReference type="PROSITE" id="PS51880">
    <property type="entry name" value="TGS"/>
    <property type="match status" value="1"/>
</dbReference>
<evidence type="ECO:0000313" key="16">
    <source>
        <dbReference type="EMBL" id="AZR73679.1"/>
    </source>
</evidence>
<dbReference type="EC" id="6.1.1.3" evidence="13"/>
<evidence type="ECO:0000256" key="1">
    <source>
        <dbReference type="ARBA" id="ARBA00008226"/>
    </source>
</evidence>
<comment type="cofactor">
    <cofactor evidence="13">
        <name>Zn(2+)</name>
        <dbReference type="ChEBI" id="CHEBI:29105"/>
    </cofactor>
    <text evidence="13">Binds 1 zinc ion per subunit.</text>
</comment>
<dbReference type="Gene3D" id="3.30.980.10">
    <property type="entry name" value="Threonyl-trna Synthetase, Chain A, domain 2"/>
    <property type="match status" value="1"/>
</dbReference>
<feature type="domain" description="Aminoacyl-transfer RNA synthetases class-II family profile" evidence="14">
    <location>
        <begin position="269"/>
        <end position="534"/>
    </location>
</feature>
<dbReference type="KEGG" id="aft:BBF96_09950"/>
<dbReference type="FunFam" id="3.40.50.800:FF:000001">
    <property type="entry name" value="Threonine--tRNA ligase"/>
    <property type="match status" value="1"/>
</dbReference>
<dbReference type="PANTHER" id="PTHR11451:SF44">
    <property type="entry name" value="THREONINE--TRNA LIGASE, CHLOROPLASTIC_MITOCHONDRIAL 2"/>
    <property type="match status" value="1"/>
</dbReference>
<evidence type="ECO:0000256" key="3">
    <source>
        <dbReference type="ARBA" id="ARBA00022555"/>
    </source>
</evidence>
<evidence type="ECO:0000256" key="5">
    <source>
        <dbReference type="ARBA" id="ARBA00022723"/>
    </source>
</evidence>
<evidence type="ECO:0000256" key="8">
    <source>
        <dbReference type="ARBA" id="ARBA00022840"/>
    </source>
</evidence>
<dbReference type="GO" id="GO:0005524">
    <property type="term" value="F:ATP binding"/>
    <property type="evidence" value="ECO:0007669"/>
    <property type="project" value="UniProtKB-UniRule"/>
</dbReference>
<dbReference type="FunFam" id="3.30.54.20:FF:000002">
    <property type="entry name" value="Threonine--tRNA ligase"/>
    <property type="match status" value="1"/>
</dbReference>
<dbReference type="InterPro" id="IPR047246">
    <property type="entry name" value="ThrRS_anticodon"/>
</dbReference>
<protein>
    <recommendedName>
        <fullName evidence="13">Threonine--tRNA ligase</fullName>
        <ecNumber evidence="13">6.1.1.3</ecNumber>
    </recommendedName>
    <alternativeName>
        <fullName evidence="13">Threonyl-tRNA synthetase</fullName>
        <shortName evidence="13">ThrRS</shortName>
    </alternativeName>
</protein>
<reference evidence="16 17" key="1">
    <citation type="submission" date="2016-07" db="EMBL/GenBank/DDBJ databases">
        <title>Genome and transcriptome analysis of iron-reducing fermentative bacteria Anoxybacter fermentans.</title>
        <authorList>
            <person name="Zeng X."/>
            <person name="Shao Z."/>
        </authorList>
    </citation>
    <scope>NUCLEOTIDE SEQUENCE [LARGE SCALE GENOMIC DNA]</scope>
    <source>
        <strain evidence="16 17">DY22613</strain>
    </source>
</reference>
<evidence type="ECO:0000259" key="15">
    <source>
        <dbReference type="PROSITE" id="PS51880"/>
    </source>
</evidence>
<dbReference type="GO" id="GO:0000049">
    <property type="term" value="F:tRNA binding"/>
    <property type="evidence" value="ECO:0007669"/>
    <property type="project" value="UniProtKB-KW"/>
</dbReference>
<dbReference type="PANTHER" id="PTHR11451">
    <property type="entry name" value="THREONINE-TRNA LIGASE"/>
    <property type="match status" value="1"/>
</dbReference>
<dbReference type="InterPro" id="IPR006195">
    <property type="entry name" value="aa-tRNA-synth_II"/>
</dbReference>
<dbReference type="FunFam" id="3.30.930.10:FF:000002">
    <property type="entry name" value="Threonine--tRNA ligase"/>
    <property type="match status" value="1"/>
</dbReference>
<keyword evidence="2 13" id="KW-0963">Cytoplasm</keyword>
<dbReference type="Pfam" id="PF07973">
    <property type="entry name" value="tRNA_SAD"/>
    <property type="match status" value="1"/>
</dbReference>
<keyword evidence="11 13" id="KW-0030">Aminoacyl-tRNA synthetase</keyword>
<dbReference type="Gene3D" id="3.30.930.10">
    <property type="entry name" value="Bira Bifunctional Protein, Domain 2"/>
    <property type="match status" value="1"/>
</dbReference>
<dbReference type="InterPro" id="IPR018163">
    <property type="entry name" value="Thr/Ala-tRNA-synth_IIc_edit"/>
</dbReference>
<dbReference type="InterPro" id="IPR004154">
    <property type="entry name" value="Anticodon-bd"/>
</dbReference>
<dbReference type="InterPro" id="IPR012947">
    <property type="entry name" value="tRNA_SAD"/>
</dbReference>
<dbReference type="SMART" id="SM00863">
    <property type="entry name" value="tRNA_SAD"/>
    <property type="match status" value="1"/>
</dbReference>
<comment type="catalytic activity">
    <reaction evidence="12 13">
        <text>tRNA(Thr) + L-threonine + ATP = L-threonyl-tRNA(Thr) + AMP + diphosphate + H(+)</text>
        <dbReference type="Rhea" id="RHEA:24624"/>
        <dbReference type="Rhea" id="RHEA-COMP:9670"/>
        <dbReference type="Rhea" id="RHEA-COMP:9704"/>
        <dbReference type="ChEBI" id="CHEBI:15378"/>
        <dbReference type="ChEBI" id="CHEBI:30616"/>
        <dbReference type="ChEBI" id="CHEBI:33019"/>
        <dbReference type="ChEBI" id="CHEBI:57926"/>
        <dbReference type="ChEBI" id="CHEBI:78442"/>
        <dbReference type="ChEBI" id="CHEBI:78534"/>
        <dbReference type="ChEBI" id="CHEBI:456215"/>
        <dbReference type="EC" id="6.1.1.3"/>
    </reaction>
</comment>
<dbReference type="SUPFAM" id="SSF52954">
    <property type="entry name" value="Class II aaRS ABD-related"/>
    <property type="match status" value="1"/>
</dbReference>
<evidence type="ECO:0000256" key="10">
    <source>
        <dbReference type="ARBA" id="ARBA00022917"/>
    </source>
</evidence>
<dbReference type="CDD" id="cd01667">
    <property type="entry name" value="TGS_ThrRS"/>
    <property type="match status" value="1"/>
</dbReference>
<dbReference type="EMBL" id="CP016379">
    <property type="protein sequence ID" value="AZR73679.1"/>
    <property type="molecule type" value="Genomic_DNA"/>
</dbReference>
<dbReference type="CDD" id="cd00771">
    <property type="entry name" value="ThrRS_core"/>
    <property type="match status" value="1"/>
</dbReference>
<dbReference type="OrthoDB" id="9802304at2"/>
<dbReference type="SUPFAM" id="SSF81271">
    <property type="entry name" value="TGS-like"/>
    <property type="match status" value="1"/>
</dbReference>
<evidence type="ECO:0000313" key="17">
    <source>
        <dbReference type="Proteomes" id="UP000267250"/>
    </source>
</evidence>
<dbReference type="GO" id="GO:0005737">
    <property type="term" value="C:cytoplasm"/>
    <property type="evidence" value="ECO:0007669"/>
    <property type="project" value="UniProtKB-SubCell"/>
</dbReference>
<dbReference type="Pfam" id="PF00587">
    <property type="entry name" value="tRNA-synt_2b"/>
    <property type="match status" value="1"/>
</dbReference>
<dbReference type="Proteomes" id="UP000267250">
    <property type="component" value="Chromosome"/>
</dbReference>
<comment type="similarity">
    <text evidence="1 13">Belongs to the class-II aminoacyl-tRNA synthetase family.</text>
</comment>
<keyword evidence="5 13" id="KW-0479">Metal-binding</keyword>
<keyword evidence="17" id="KW-1185">Reference proteome</keyword>
<dbReference type="SUPFAM" id="SSF55681">
    <property type="entry name" value="Class II aaRS and biotin synthetases"/>
    <property type="match status" value="1"/>
</dbReference>
<dbReference type="AlphaFoldDB" id="A0A3Q9HR97"/>
<dbReference type="Pfam" id="PF03129">
    <property type="entry name" value="HGTP_anticodon"/>
    <property type="match status" value="1"/>
</dbReference>
<dbReference type="InterPro" id="IPR002320">
    <property type="entry name" value="Thr-tRNA-ligase_IIa"/>
</dbReference>
<dbReference type="FunFam" id="3.10.20.30:FF:000005">
    <property type="entry name" value="Threonine--tRNA ligase"/>
    <property type="match status" value="1"/>
</dbReference>
<keyword evidence="6 13" id="KW-0547">Nucleotide-binding</keyword>
<accession>A0A3Q9HR97</accession>